<accession>A0A1C4GX83</accession>
<dbReference type="AlphaFoldDB" id="A0A1C4GX83"/>
<dbReference type="Gene3D" id="1.10.10.10">
    <property type="entry name" value="Winged helix-like DNA-binding domain superfamily/Winged helix DNA-binding domain"/>
    <property type="match status" value="1"/>
</dbReference>
<dbReference type="InterPro" id="IPR036388">
    <property type="entry name" value="WH-like_DNA-bd_sf"/>
</dbReference>
<dbReference type="PANTHER" id="PTHR30118">
    <property type="entry name" value="HTH-TYPE TRANSCRIPTIONAL REGULATOR LEUO-RELATED"/>
    <property type="match status" value="1"/>
</dbReference>
<dbReference type="PROSITE" id="PS50931">
    <property type="entry name" value="HTH_LYSR"/>
    <property type="match status" value="1"/>
</dbReference>
<evidence type="ECO:0000256" key="2">
    <source>
        <dbReference type="ARBA" id="ARBA00023015"/>
    </source>
</evidence>
<dbReference type="SUPFAM" id="SSF53850">
    <property type="entry name" value="Periplasmic binding protein-like II"/>
    <property type="match status" value="1"/>
</dbReference>
<proteinExistence type="inferred from homology"/>
<dbReference type="RefSeq" id="WP_092720696.1">
    <property type="nucleotide sequence ID" value="NZ_FMBK01000012.1"/>
</dbReference>
<keyword evidence="3 6" id="KW-0238">DNA-binding</keyword>
<feature type="domain" description="HTH lysR-type" evidence="5">
    <location>
        <begin position="26"/>
        <end position="75"/>
    </location>
</feature>
<dbReference type="OrthoDB" id="6621790at2"/>
<dbReference type="PANTHER" id="PTHR30118:SF15">
    <property type="entry name" value="TRANSCRIPTIONAL REGULATORY PROTEIN"/>
    <property type="match status" value="1"/>
</dbReference>
<dbReference type="CDD" id="cd08417">
    <property type="entry name" value="PBP2_Nitroaromatics_like"/>
    <property type="match status" value="1"/>
</dbReference>
<dbReference type="PRINTS" id="PR00039">
    <property type="entry name" value="HTHLYSR"/>
</dbReference>
<evidence type="ECO:0000256" key="3">
    <source>
        <dbReference type="ARBA" id="ARBA00023125"/>
    </source>
</evidence>
<keyword evidence="4" id="KW-0804">Transcription</keyword>
<evidence type="ECO:0000313" key="6">
    <source>
        <dbReference type="EMBL" id="SCC72768.1"/>
    </source>
</evidence>
<dbReference type="SUPFAM" id="SSF46785">
    <property type="entry name" value="Winged helix' DNA-binding domain"/>
    <property type="match status" value="1"/>
</dbReference>
<evidence type="ECO:0000313" key="7">
    <source>
        <dbReference type="Proteomes" id="UP000243661"/>
    </source>
</evidence>
<dbReference type="Proteomes" id="UP000243661">
    <property type="component" value="Unassembled WGS sequence"/>
</dbReference>
<gene>
    <name evidence="6" type="ORF">GA0116959_11241</name>
</gene>
<protein>
    <submittedName>
        <fullName evidence="6">DNA-binding transcriptional regulator, LysR family</fullName>
    </submittedName>
</protein>
<keyword evidence="2" id="KW-0805">Transcription regulation</keyword>
<evidence type="ECO:0000259" key="5">
    <source>
        <dbReference type="PROSITE" id="PS50931"/>
    </source>
</evidence>
<dbReference type="Gene3D" id="3.40.190.10">
    <property type="entry name" value="Periplasmic binding protein-like II"/>
    <property type="match status" value="2"/>
</dbReference>
<dbReference type="InterPro" id="IPR036390">
    <property type="entry name" value="WH_DNA-bd_sf"/>
</dbReference>
<dbReference type="InterPro" id="IPR050389">
    <property type="entry name" value="LysR-type_TF"/>
</dbReference>
<dbReference type="InterPro" id="IPR000847">
    <property type="entry name" value="LysR_HTH_N"/>
</dbReference>
<evidence type="ECO:0000256" key="4">
    <source>
        <dbReference type="ARBA" id="ARBA00023163"/>
    </source>
</evidence>
<dbReference type="Pfam" id="PF00126">
    <property type="entry name" value="HTH_1"/>
    <property type="match status" value="1"/>
</dbReference>
<reference evidence="6 7" key="1">
    <citation type="submission" date="2016-08" db="EMBL/GenBank/DDBJ databases">
        <authorList>
            <person name="Seilhamer J.J."/>
        </authorList>
    </citation>
    <scope>NUCLEOTIDE SEQUENCE [LARGE SCALE GENOMIC DNA]</scope>
    <source>
        <strain evidence="6 7">ANC 4874</strain>
    </source>
</reference>
<evidence type="ECO:0000256" key="1">
    <source>
        <dbReference type="ARBA" id="ARBA00009437"/>
    </source>
</evidence>
<name>A0A1C4GX83_9GAMM</name>
<dbReference type="GO" id="GO:0003677">
    <property type="term" value="F:DNA binding"/>
    <property type="evidence" value="ECO:0007669"/>
    <property type="project" value="UniProtKB-KW"/>
</dbReference>
<dbReference type="InterPro" id="IPR005119">
    <property type="entry name" value="LysR_subst-bd"/>
</dbReference>
<sequence length="305" mass="35308">MHNIHHKPIIDLAIFHGIDINLYPLFIGIYEQKSISKAAQTLCISQSAASHALQRLRQQLQDDLLVRAGNKMLPTPFAEQIYPVIKNALMAIQNVSMQKHQFESTKVQNLKIAVHDEIEPIIFPKLVEHFHRLNLGIQFLSIKLNRKNVLTDLATQQIDFVIDLEQNLGEKIQFQTLAHDHFVICTQQVQMNEEIYLASPHLGVSSRRTGILVEDIYLNRKQLSRQIFLRCQHYSTALQILSQQPKAILTIPQNILGHLNQYNDLNVFEVPIPLPNIHIGMFWHKDLEENLRHHFLRSEILKIFA</sequence>
<organism evidence="6 7">
    <name type="scientific">Acinetobacter albensis</name>
    <dbReference type="NCBI Taxonomy" id="1673609"/>
    <lineage>
        <taxon>Bacteria</taxon>
        <taxon>Pseudomonadati</taxon>
        <taxon>Pseudomonadota</taxon>
        <taxon>Gammaproteobacteria</taxon>
        <taxon>Moraxellales</taxon>
        <taxon>Moraxellaceae</taxon>
        <taxon>Acinetobacter</taxon>
    </lineage>
</organism>
<dbReference type="InterPro" id="IPR037402">
    <property type="entry name" value="YidZ_PBP2"/>
</dbReference>
<dbReference type="Pfam" id="PF03466">
    <property type="entry name" value="LysR_substrate"/>
    <property type="match status" value="1"/>
</dbReference>
<dbReference type="EMBL" id="FMBK01000012">
    <property type="protein sequence ID" value="SCC72768.1"/>
    <property type="molecule type" value="Genomic_DNA"/>
</dbReference>
<comment type="similarity">
    <text evidence="1">Belongs to the LysR transcriptional regulatory family.</text>
</comment>
<dbReference type="GO" id="GO:0003700">
    <property type="term" value="F:DNA-binding transcription factor activity"/>
    <property type="evidence" value="ECO:0007669"/>
    <property type="project" value="InterPro"/>
</dbReference>